<dbReference type="EMBL" id="CP013235">
    <property type="protein sequence ID" value="AMP08235.1"/>
    <property type="molecule type" value="Genomic_DNA"/>
</dbReference>
<evidence type="ECO:0000313" key="2">
    <source>
        <dbReference type="Proteomes" id="UP000071778"/>
    </source>
</evidence>
<evidence type="ECO:0000313" key="1">
    <source>
        <dbReference type="EMBL" id="AMP08235.1"/>
    </source>
</evidence>
<dbReference type="AlphaFoldDB" id="A0A127QEI3"/>
<keyword evidence="2" id="KW-1185">Reference proteome</keyword>
<gene>
    <name evidence="1" type="ORF">CAter282_0419</name>
</gene>
<name>A0A127QEI3_9BURK</name>
<reference evidence="1 2" key="1">
    <citation type="submission" date="2015-11" db="EMBL/GenBank/DDBJ databases">
        <title>Exploring the genomic traits of fungus-feeding bacterial genus Collimonas.</title>
        <authorList>
            <person name="Song C."/>
            <person name="Schmidt R."/>
            <person name="de Jager V."/>
            <person name="Krzyzanowska D."/>
            <person name="Jongedijk E."/>
            <person name="Cankar K."/>
            <person name="Beekwilder J."/>
            <person name="van Veen A."/>
            <person name="de Boer W."/>
            <person name="van Veen J.A."/>
            <person name="Garbeva P."/>
        </authorList>
    </citation>
    <scope>NUCLEOTIDE SEQUENCE [LARGE SCALE GENOMIC DNA]</scope>
    <source>
        <strain evidence="1 2">Ter282</strain>
    </source>
</reference>
<sequence length="55" mass="5968">MTRTAPVIRDIGFVGVNISLILNIGALHGEYDGASVTKWRGIYVDTTGSFPYRPA</sequence>
<dbReference type="Proteomes" id="UP000071778">
    <property type="component" value="Chromosome"/>
</dbReference>
<accession>A0A127QEI3</accession>
<proteinExistence type="predicted"/>
<organism evidence="1 2">
    <name type="scientific">Collimonas arenae</name>
    <dbReference type="NCBI Taxonomy" id="279058"/>
    <lineage>
        <taxon>Bacteria</taxon>
        <taxon>Pseudomonadati</taxon>
        <taxon>Pseudomonadota</taxon>
        <taxon>Betaproteobacteria</taxon>
        <taxon>Burkholderiales</taxon>
        <taxon>Oxalobacteraceae</taxon>
        <taxon>Collimonas</taxon>
    </lineage>
</organism>
<protein>
    <submittedName>
        <fullName evidence="1">Uncharacterized protein</fullName>
    </submittedName>
</protein>